<reference evidence="8 9" key="1">
    <citation type="journal article" date="2018" name="Plant J.">
        <title>Genome sequences of Chlorella sorokiniana UTEX 1602 and Micractinium conductrix SAG 241.80: implications to maltose excretion by a green alga.</title>
        <authorList>
            <person name="Arriola M.B."/>
            <person name="Velmurugan N."/>
            <person name="Zhang Y."/>
            <person name="Plunkett M.H."/>
            <person name="Hondzo H."/>
            <person name="Barney B.M."/>
        </authorList>
    </citation>
    <scope>NUCLEOTIDE SEQUENCE [LARGE SCALE GENOMIC DNA]</scope>
    <source>
        <strain evidence="8 9">SAG 241.80</strain>
    </source>
</reference>
<dbReference type="InterPro" id="IPR001680">
    <property type="entry name" value="WD40_rpt"/>
</dbReference>
<sequence length="442" mass="45396">MNGEAVKAVQAREEEVARLGGQAAYRLQALRTLRLKTVVKESHGTSVHALAVNHCAPALGNLWATVGSNQATVYDSEHMGGHLAVAAHFTNAPTQHAPGGGLQCAAWLSAQGWSDHPDGDACLAVAGADTNISVISVVEARVVKLLQGHTKEVAELAAVPAAPRLLASLSRDGNLRLWDLPSETCLASLQTDGTCLAMAPDGRSLLLGNSKGRLQQYDIVPAAADPAAVAAAIAAGSSVAEATATRLCIEGASRREAKCLGSCHTDAIDCLRFLPGSRLASKSSDGRMFVWRISGGGSSGDASSSGEPGGGGSGMQLAVAATWKVPACSSAGGWGSRCQFGATADGRYISVGNSKGDCYVYDSDSGERAAHVSAIRVSAPVRACGLSEDCRHLMAVLGKGFVFRFEYTGPLAAAQLDGDDGGEQLDGKENTNSGQQEVAAGR</sequence>
<gene>
    <name evidence="8" type="primary">g174</name>
    <name evidence="8" type="ORF">C2E20_0174</name>
</gene>
<dbReference type="Gene3D" id="2.130.10.10">
    <property type="entry name" value="YVTN repeat-like/Quinoprotein amine dehydrogenase"/>
    <property type="match status" value="1"/>
</dbReference>
<feature type="repeat" description="WD" evidence="6">
    <location>
        <begin position="146"/>
        <end position="188"/>
    </location>
</feature>
<proteinExistence type="inferred from homology"/>
<comment type="caution">
    <text evidence="8">The sequence shown here is derived from an EMBL/GenBank/DDBJ whole genome shotgun (WGS) entry which is preliminary data.</text>
</comment>
<evidence type="ECO:0000313" key="8">
    <source>
        <dbReference type="EMBL" id="PSC76625.1"/>
    </source>
</evidence>
<evidence type="ECO:0000256" key="1">
    <source>
        <dbReference type="ARBA" id="ARBA00008075"/>
    </source>
</evidence>
<evidence type="ECO:0000256" key="4">
    <source>
        <dbReference type="ARBA" id="ARBA00023015"/>
    </source>
</evidence>
<dbReference type="InterPro" id="IPR019775">
    <property type="entry name" value="WD40_repeat_CS"/>
</dbReference>
<organism evidence="8 9">
    <name type="scientific">Micractinium conductrix</name>
    <dbReference type="NCBI Taxonomy" id="554055"/>
    <lineage>
        <taxon>Eukaryota</taxon>
        <taxon>Viridiplantae</taxon>
        <taxon>Chlorophyta</taxon>
        <taxon>core chlorophytes</taxon>
        <taxon>Trebouxiophyceae</taxon>
        <taxon>Chlorellales</taxon>
        <taxon>Chlorellaceae</taxon>
        <taxon>Chlorella clade</taxon>
        <taxon>Micractinium</taxon>
    </lineage>
</organism>
<dbReference type="EMBL" id="LHPF02000001">
    <property type="protein sequence ID" value="PSC76625.1"/>
    <property type="molecule type" value="Genomic_DNA"/>
</dbReference>
<evidence type="ECO:0000256" key="7">
    <source>
        <dbReference type="SAM" id="MobiDB-lite"/>
    </source>
</evidence>
<keyword evidence="9" id="KW-1185">Reference proteome</keyword>
<dbReference type="PROSITE" id="PS50294">
    <property type="entry name" value="WD_REPEATS_REGION"/>
    <property type="match status" value="1"/>
</dbReference>
<evidence type="ECO:0000256" key="5">
    <source>
        <dbReference type="ARBA" id="ARBA00023163"/>
    </source>
</evidence>
<dbReference type="PROSITE" id="PS00678">
    <property type="entry name" value="WD_REPEATS_1"/>
    <property type="match status" value="1"/>
</dbReference>
<dbReference type="SUPFAM" id="SSF50978">
    <property type="entry name" value="WD40 repeat-like"/>
    <property type="match status" value="1"/>
</dbReference>
<accession>A0A2P6VRD1</accession>
<dbReference type="SMART" id="SM00320">
    <property type="entry name" value="WD40"/>
    <property type="match status" value="4"/>
</dbReference>
<dbReference type="InterPro" id="IPR051243">
    <property type="entry name" value="PcG_WD-repeat"/>
</dbReference>
<dbReference type="Proteomes" id="UP000239649">
    <property type="component" value="Unassembled WGS sequence"/>
</dbReference>
<dbReference type="PROSITE" id="PS50082">
    <property type="entry name" value="WD_REPEATS_2"/>
    <property type="match status" value="1"/>
</dbReference>
<dbReference type="InterPro" id="IPR036322">
    <property type="entry name" value="WD40_repeat_dom_sf"/>
</dbReference>
<evidence type="ECO:0000256" key="6">
    <source>
        <dbReference type="PROSITE-ProRule" id="PRU00221"/>
    </source>
</evidence>
<keyword evidence="5" id="KW-0804">Transcription</keyword>
<name>A0A2P6VRD1_9CHLO</name>
<dbReference type="OrthoDB" id="7318948at2759"/>
<dbReference type="PANTHER" id="PTHR10253">
    <property type="entry name" value="POLYCOMB PROTEIN"/>
    <property type="match status" value="1"/>
</dbReference>
<protein>
    <submittedName>
        <fullName evidence="8">Wd g-beta repeat-containing</fullName>
    </submittedName>
</protein>
<keyword evidence="2 6" id="KW-0853">WD repeat</keyword>
<feature type="region of interest" description="Disordered" evidence="7">
    <location>
        <begin position="417"/>
        <end position="442"/>
    </location>
</feature>
<comment type="similarity">
    <text evidence="1">Belongs to the WD repeat ESC family.</text>
</comment>
<dbReference type="Pfam" id="PF00400">
    <property type="entry name" value="WD40"/>
    <property type="match status" value="2"/>
</dbReference>
<evidence type="ECO:0000256" key="2">
    <source>
        <dbReference type="ARBA" id="ARBA00022574"/>
    </source>
</evidence>
<keyword evidence="3" id="KW-0677">Repeat</keyword>
<evidence type="ECO:0000313" key="9">
    <source>
        <dbReference type="Proteomes" id="UP000239649"/>
    </source>
</evidence>
<dbReference type="STRING" id="554055.A0A2P6VRD1"/>
<evidence type="ECO:0000256" key="3">
    <source>
        <dbReference type="ARBA" id="ARBA00022737"/>
    </source>
</evidence>
<dbReference type="AlphaFoldDB" id="A0A2P6VRD1"/>
<dbReference type="InterPro" id="IPR015943">
    <property type="entry name" value="WD40/YVTN_repeat-like_dom_sf"/>
</dbReference>
<keyword evidence="4" id="KW-0805">Transcription regulation</keyword>